<sequence length="312" mass="33933">MNEVRWDANQIPELRGKVALVTGANSGLGWHIALQLATHGAHVIMACRDNTKAIQAANAIRSSVPDARISQVPLDLSSLASVRACAKRVINDQSRLDLLINNAGVMFLPYERTDDGFDIHMASNHLGHFLLTGLLLERLERTDGARVVTTSSGFARFGRLPTDNLHGNERTSSFHAYSNSKLANLAFSCELARRLEKGGSRVISLAAHPGYAATNLQFGAANKMRSPIKAGVRRLAMRVSNAVLAQHARMGALSALYAATASRAANGEYIGPDGWMEQRGYPTRARIPEKASDGRRAAEFWALSERSADVRY</sequence>
<dbReference type="SUPFAM" id="SSF51735">
    <property type="entry name" value="NAD(P)-binding Rossmann-fold domains"/>
    <property type="match status" value="1"/>
</dbReference>
<reference evidence="2 3" key="1">
    <citation type="submission" date="2017-01" db="EMBL/GenBank/DDBJ databases">
        <title>Whole-Genome Shotgun Sequencing of Two beta-Proteobacterial Species in Search of the Bulgecin Biosynthetic Cluster.</title>
        <authorList>
            <person name="Horsman M.E."/>
            <person name="Marous D.R."/>
            <person name="Li R."/>
            <person name="Oliver R.A."/>
            <person name="Byun B."/>
            <person name="Emrich S.J."/>
            <person name="Boggess B."/>
            <person name="Townsend C.A."/>
            <person name="Mobashery S."/>
        </authorList>
    </citation>
    <scope>NUCLEOTIDE SEQUENCE [LARGE SCALE GENOMIC DNA]</scope>
    <source>
        <strain evidence="2 3">ATCC 31363</strain>
    </source>
</reference>
<dbReference type="Gene3D" id="3.40.50.720">
    <property type="entry name" value="NAD(P)-binding Rossmann-like Domain"/>
    <property type="match status" value="1"/>
</dbReference>
<keyword evidence="1" id="KW-0560">Oxidoreductase</keyword>
<dbReference type="OrthoDB" id="109589at2"/>
<dbReference type="PANTHER" id="PTHR43157:SF31">
    <property type="entry name" value="PHOSPHATIDYLINOSITOL-GLYCAN BIOSYNTHESIS CLASS F PROTEIN"/>
    <property type="match status" value="1"/>
</dbReference>
<protein>
    <recommendedName>
        <fullName evidence="4">NAD(P)-dependent dehydrogenase (Short-subunit alcohol dehydrogenase family)</fullName>
    </recommendedName>
</protein>
<dbReference type="GO" id="GO:0016491">
    <property type="term" value="F:oxidoreductase activity"/>
    <property type="evidence" value="ECO:0007669"/>
    <property type="project" value="UniProtKB-KW"/>
</dbReference>
<dbReference type="PANTHER" id="PTHR43157">
    <property type="entry name" value="PHOSPHATIDYLINOSITOL-GLYCAN BIOSYNTHESIS CLASS F PROTEIN-RELATED"/>
    <property type="match status" value="1"/>
</dbReference>
<dbReference type="Proteomes" id="UP000218022">
    <property type="component" value="Unassembled WGS sequence"/>
</dbReference>
<dbReference type="AlphaFoldDB" id="A0A2A4F273"/>
<dbReference type="EMBL" id="MTZV01000002">
    <property type="protein sequence ID" value="PCE27471.1"/>
    <property type="molecule type" value="Genomic_DNA"/>
</dbReference>
<evidence type="ECO:0000313" key="3">
    <source>
        <dbReference type="Proteomes" id="UP000218022"/>
    </source>
</evidence>
<evidence type="ECO:0008006" key="4">
    <source>
        <dbReference type="Google" id="ProtNLM"/>
    </source>
</evidence>
<organism evidence="2 3">
    <name type="scientific">Paraburkholderia acidicola</name>
    <dbReference type="NCBI Taxonomy" id="1912599"/>
    <lineage>
        <taxon>Bacteria</taxon>
        <taxon>Pseudomonadati</taxon>
        <taxon>Pseudomonadota</taxon>
        <taxon>Betaproteobacteria</taxon>
        <taxon>Burkholderiales</taxon>
        <taxon>Burkholderiaceae</taxon>
        <taxon>Paraburkholderia</taxon>
    </lineage>
</organism>
<dbReference type="NCBIfam" id="NF004846">
    <property type="entry name" value="PRK06197.1"/>
    <property type="match status" value="1"/>
</dbReference>
<name>A0A2A4F273_9BURK</name>
<gene>
    <name evidence="2" type="ORF">BWP39_02930</name>
</gene>
<dbReference type="RefSeq" id="WP_096716878.1">
    <property type="nucleotide sequence ID" value="NZ_MTZV01000002.1"/>
</dbReference>
<comment type="caution">
    <text evidence="2">The sequence shown here is derived from an EMBL/GenBank/DDBJ whole genome shotgun (WGS) entry which is preliminary data.</text>
</comment>
<accession>A0A2A4F273</accession>
<proteinExistence type="predicted"/>
<dbReference type="InterPro" id="IPR036291">
    <property type="entry name" value="NAD(P)-bd_dom_sf"/>
</dbReference>
<dbReference type="Pfam" id="PF00106">
    <property type="entry name" value="adh_short"/>
    <property type="match status" value="1"/>
</dbReference>
<dbReference type="InterPro" id="IPR002347">
    <property type="entry name" value="SDR_fam"/>
</dbReference>
<evidence type="ECO:0000313" key="2">
    <source>
        <dbReference type="EMBL" id="PCE27471.1"/>
    </source>
</evidence>
<evidence type="ECO:0000256" key="1">
    <source>
        <dbReference type="ARBA" id="ARBA00023002"/>
    </source>
</evidence>
<dbReference type="PRINTS" id="PR00081">
    <property type="entry name" value="GDHRDH"/>
</dbReference>